<keyword evidence="9" id="KW-1185">Reference proteome</keyword>
<dbReference type="SUPFAM" id="SSF50104">
    <property type="entry name" value="Translation proteins SH3-like domain"/>
    <property type="match status" value="1"/>
</dbReference>
<dbReference type="InterPro" id="IPR008991">
    <property type="entry name" value="Translation_prot_SH3-like_sf"/>
</dbReference>
<keyword evidence="5" id="KW-0694">RNA-binding</keyword>
<evidence type="ECO:0000313" key="8">
    <source>
        <dbReference type="EMBL" id="GLQ21720.1"/>
    </source>
</evidence>
<dbReference type="PROSITE" id="PS01108">
    <property type="entry name" value="RIBOSOMAL_L24"/>
    <property type="match status" value="1"/>
</dbReference>
<evidence type="ECO:0000259" key="7">
    <source>
        <dbReference type="SMART" id="SM00739"/>
    </source>
</evidence>
<proteinExistence type="inferred from homology"/>
<evidence type="ECO:0000256" key="1">
    <source>
        <dbReference type="ARBA" id="ARBA00010618"/>
    </source>
</evidence>
<dbReference type="HAMAP" id="MF_01326_B">
    <property type="entry name" value="Ribosomal_uL24_B"/>
    <property type="match status" value="1"/>
</dbReference>
<evidence type="ECO:0000256" key="3">
    <source>
        <dbReference type="ARBA" id="ARBA00023274"/>
    </source>
</evidence>
<sequence>MAAKIKKGDYVVVIAGADKGKKGNVLRVIPKENRVVVEGVRVVKRHVRPSQTDPEGGIRTFEAPIHISNVSHLDPTDNVPTRVGFKTLKDGKKVRVARKSGEVIDV</sequence>
<gene>
    <name evidence="5 8" type="primary">rplX</name>
    <name evidence="8" type="ORF">GCM10007854_26750</name>
</gene>
<dbReference type="InterPro" id="IPR005825">
    <property type="entry name" value="Ribosomal_uL24_CS"/>
</dbReference>
<comment type="function">
    <text evidence="5">One of two assembly initiator proteins, it binds directly to the 5'-end of the 23S rRNA, where it nucleates assembly of the 50S subunit.</text>
</comment>
<keyword evidence="5" id="KW-0699">rRNA-binding</keyword>
<evidence type="ECO:0000256" key="4">
    <source>
        <dbReference type="ARBA" id="ARBA00035206"/>
    </source>
</evidence>
<dbReference type="InterPro" id="IPR057264">
    <property type="entry name" value="Ribosomal_uL24_C"/>
</dbReference>
<comment type="caution">
    <text evidence="8">The sequence shown here is derived from an EMBL/GenBank/DDBJ whole genome shotgun (WGS) entry which is preliminary data.</text>
</comment>
<dbReference type="SMART" id="SM00739">
    <property type="entry name" value="KOW"/>
    <property type="match status" value="1"/>
</dbReference>
<dbReference type="InterPro" id="IPR005824">
    <property type="entry name" value="KOW"/>
</dbReference>
<dbReference type="Proteomes" id="UP001161390">
    <property type="component" value="Unassembled WGS sequence"/>
</dbReference>
<comment type="similarity">
    <text evidence="1 5 6">Belongs to the universal ribosomal protein uL24 family.</text>
</comment>
<dbReference type="Pfam" id="PF17136">
    <property type="entry name" value="ribosomal_L24"/>
    <property type="match status" value="1"/>
</dbReference>
<keyword evidence="3 5" id="KW-0687">Ribonucleoprotein</keyword>
<protein>
    <recommendedName>
        <fullName evidence="4 5">Large ribosomal subunit protein uL24</fullName>
    </recommendedName>
</protein>
<accession>A0ABQ5V2E4</accession>
<evidence type="ECO:0000313" key="9">
    <source>
        <dbReference type="Proteomes" id="UP001161390"/>
    </source>
</evidence>
<organism evidence="8 9">
    <name type="scientific">Algimonas porphyrae</name>
    <dbReference type="NCBI Taxonomy" id="1128113"/>
    <lineage>
        <taxon>Bacteria</taxon>
        <taxon>Pseudomonadati</taxon>
        <taxon>Pseudomonadota</taxon>
        <taxon>Alphaproteobacteria</taxon>
        <taxon>Maricaulales</taxon>
        <taxon>Robiginitomaculaceae</taxon>
        <taxon>Algimonas</taxon>
    </lineage>
</organism>
<dbReference type="InterPro" id="IPR003256">
    <property type="entry name" value="Ribosomal_uL24"/>
</dbReference>
<dbReference type="Gene3D" id="2.30.30.30">
    <property type="match status" value="1"/>
</dbReference>
<evidence type="ECO:0000256" key="2">
    <source>
        <dbReference type="ARBA" id="ARBA00022980"/>
    </source>
</evidence>
<evidence type="ECO:0000256" key="6">
    <source>
        <dbReference type="RuleBase" id="RU003477"/>
    </source>
</evidence>
<dbReference type="CDD" id="cd06089">
    <property type="entry name" value="KOW_RPL26"/>
    <property type="match status" value="1"/>
</dbReference>
<reference evidence="8" key="1">
    <citation type="journal article" date="2014" name="Int. J. Syst. Evol. Microbiol.">
        <title>Complete genome of a new Firmicutes species belonging to the dominant human colonic microbiota ('Ruminococcus bicirculans') reveals two chromosomes and a selective capacity to utilize plant glucans.</title>
        <authorList>
            <consortium name="NISC Comparative Sequencing Program"/>
            <person name="Wegmann U."/>
            <person name="Louis P."/>
            <person name="Goesmann A."/>
            <person name="Henrissat B."/>
            <person name="Duncan S.H."/>
            <person name="Flint H.J."/>
        </authorList>
    </citation>
    <scope>NUCLEOTIDE SEQUENCE</scope>
    <source>
        <strain evidence="8">NBRC 108216</strain>
    </source>
</reference>
<reference evidence="8" key="2">
    <citation type="submission" date="2023-01" db="EMBL/GenBank/DDBJ databases">
        <title>Draft genome sequence of Algimonas porphyrae strain NBRC 108216.</title>
        <authorList>
            <person name="Sun Q."/>
            <person name="Mori K."/>
        </authorList>
    </citation>
    <scope>NUCLEOTIDE SEQUENCE</scope>
    <source>
        <strain evidence="8">NBRC 108216</strain>
    </source>
</reference>
<dbReference type="RefSeq" id="WP_284373553.1">
    <property type="nucleotide sequence ID" value="NZ_BSNJ01000005.1"/>
</dbReference>
<comment type="function">
    <text evidence="5">One of the proteins that surrounds the polypeptide exit tunnel on the outside of the subunit.</text>
</comment>
<dbReference type="InterPro" id="IPR014722">
    <property type="entry name" value="Rib_uL2_dom2"/>
</dbReference>
<dbReference type="PANTHER" id="PTHR12903">
    <property type="entry name" value="MITOCHONDRIAL RIBOSOMAL PROTEIN L24"/>
    <property type="match status" value="1"/>
</dbReference>
<dbReference type="EMBL" id="BSNJ01000005">
    <property type="protein sequence ID" value="GLQ21720.1"/>
    <property type="molecule type" value="Genomic_DNA"/>
</dbReference>
<dbReference type="Pfam" id="PF00467">
    <property type="entry name" value="KOW"/>
    <property type="match status" value="1"/>
</dbReference>
<keyword evidence="2 5" id="KW-0689">Ribosomal protein</keyword>
<dbReference type="InterPro" id="IPR041988">
    <property type="entry name" value="Ribosomal_uL24_KOW"/>
</dbReference>
<dbReference type="NCBIfam" id="TIGR01079">
    <property type="entry name" value="rplX_bact"/>
    <property type="match status" value="1"/>
</dbReference>
<feature type="domain" description="KOW" evidence="7">
    <location>
        <begin position="4"/>
        <end position="31"/>
    </location>
</feature>
<dbReference type="GO" id="GO:0005840">
    <property type="term" value="C:ribosome"/>
    <property type="evidence" value="ECO:0007669"/>
    <property type="project" value="UniProtKB-KW"/>
</dbReference>
<name>A0ABQ5V2E4_9PROT</name>
<evidence type="ECO:0000256" key="5">
    <source>
        <dbReference type="HAMAP-Rule" id="MF_01326"/>
    </source>
</evidence>
<comment type="subunit">
    <text evidence="5">Part of the 50S ribosomal subunit.</text>
</comment>